<sequence>MKRALLSFFFRIPYFSTMASNFLSSDPQIVIIGAGFAGLAAASTLVKQGLKKVVILEAMDRAGGRVQTLRPFGTNIIEMGATWIHGQKDNPLYQLAKEEQLLAEEGLHVVSCLPGAVTPQDYFFTEHSKLLSSDSVEKITDFFGNLMSKIYNQDFKSDCSSWSLGDYLDQEFVASGLSDLEDANIVFEWCKRDECTDEACNSLYEFSLSQLGLYTPLEGPFLNYLGKRGYQAVIDVLLRNLPVNVLKCKKLVKFIHWTDSPGANNKSISHPVRVICEDGEEFLADHVIVTVSLGCLKERAQSMFEPSLPQGKLEAIVKLGFGTVSKIFLEFEERFWPEDCIGIQLLWEKGPENKDVYNAMKQNEGCNEKWFKKIGGFDMVAYHDNVLCGWITGEAAEFMETLPEKEVGEVCVRLLKTFTGWSVSSLRSVLKSTWHSNPYTRGSYTNMPIGVDAVKEQKALAEPLPSAHQNKKIRPLQVLFAGEATHINFYTTTHGAFLSGVREAERILHHHGISAQL</sequence>
<dbReference type="PRINTS" id="PR00419">
    <property type="entry name" value="ADXRDTASE"/>
</dbReference>
<dbReference type="AlphaFoldDB" id="A0A6P8QXU5"/>
<name>A0A6P8QXU5_GEOSA</name>
<protein>
    <submittedName>
        <fullName evidence="6">Peroxisomal N(1)-acetyl-spermine/spermidine oxidase-like isoform X1</fullName>
    </submittedName>
</protein>
<dbReference type="Pfam" id="PF01593">
    <property type="entry name" value="Amino_oxidase"/>
    <property type="match status" value="1"/>
</dbReference>
<accession>A0A6P8QXU5</accession>
<evidence type="ECO:0000313" key="5">
    <source>
        <dbReference type="Proteomes" id="UP000515159"/>
    </source>
</evidence>
<dbReference type="Gene3D" id="3.50.50.60">
    <property type="entry name" value="FAD/NAD(P)-binding domain"/>
    <property type="match status" value="1"/>
</dbReference>
<dbReference type="Gene3D" id="3.90.660.10">
    <property type="match status" value="1"/>
</dbReference>
<dbReference type="KEGG" id="gsh:117361265"/>
<dbReference type="InterPro" id="IPR002937">
    <property type="entry name" value="Amino_oxidase"/>
</dbReference>
<evidence type="ECO:0000313" key="6">
    <source>
        <dbReference type="RefSeq" id="XP_033802254.1"/>
    </source>
</evidence>
<dbReference type="SUPFAM" id="SSF51905">
    <property type="entry name" value="FAD/NAD(P)-binding domain"/>
    <property type="match status" value="1"/>
</dbReference>
<dbReference type="GO" id="GO:0046592">
    <property type="term" value="F:polyamine oxidase activity"/>
    <property type="evidence" value="ECO:0007669"/>
    <property type="project" value="TreeGrafter"/>
</dbReference>
<dbReference type="Proteomes" id="UP000515159">
    <property type="component" value="Chromosome 5"/>
</dbReference>
<dbReference type="RefSeq" id="XP_033802254.1">
    <property type="nucleotide sequence ID" value="XM_033946363.1"/>
</dbReference>
<dbReference type="OrthoDB" id="2019015at2759"/>
<dbReference type="InParanoid" id="A0A6P8QXU5"/>
<dbReference type="PANTHER" id="PTHR10742:SF377">
    <property type="entry name" value="SPERMINE OXIDASE-LIKE"/>
    <property type="match status" value="1"/>
</dbReference>
<reference evidence="6" key="1">
    <citation type="submission" date="2025-08" db="UniProtKB">
        <authorList>
            <consortium name="RefSeq"/>
        </authorList>
    </citation>
    <scope>IDENTIFICATION</scope>
</reference>
<dbReference type="PANTHER" id="PTHR10742">
    <property type="entry name" value="FLAVIN MONOAMINE OXIDASE"/>
    <property type="match status" value="1"/>
</dbReference>
<evidence type="ECO:0000259" key="4">
    <source>
        <dbReference type="Pfam" id="PF01593"/>
    </source>
</evidence>
<gene>
    <name evidence="6" type="primary">LOC117361265</name>
</gene>
<dbReference type="InterPro" id="IPR036188">
    <property type="entry name" value="FAD/NAD-bd_sf"/>
</dbReference>
<comment type="cofactor">
    <cofactor evidence="1">
        <name>FAD</name>
        <dbReference type="ChEBI" id="CHEBI:57692"/>
    </cofactor>
</comment>
<evidence type="ECO:0000256" key="1">
    <source>
        <dbReference type="ARBA" id="ARBA00001974"/>
    </source>
</evidence>
<dbReference type="GeneID" id="117361265"/>
<proteinExistence type="predicted"/>
<keyword evidence="2" id="KW-0285">Flavoprotein</keyword>
<feature type="domain" description="Amine oxidase" evidence="4">
    <location>
        <begin position="36"/>
        <end position="508"/>
    </location>
</feature>
<evidence type="ECO:0000256" key="2">
    <source>
        <dbReference type="ARBA" id="ARBA00022630"/>
    </source>
</evidence>
<keyword evidence="3" id="KW-0274">FAD</keyword>
<dbReference type="SUPFAM" id="SSF54373">
    <property type="entry name" value="FAD-linked reductases, C-terminal domain"/>
    <property type="match status" value="1"/>
</dbReference>
<dbReference type="InterPro" id="IPR050281">
    <property type="entry name" value="Flavin_monoamine_oxidase"/>
</dbReference>
<keyword evidence="5" id="KW-1185">Reference proteome</keyword>
<evidence type="ECO:0000256" key="3">
    <source>
        <dbReference type="ARBA" id="ARBA00022827"/>
    </source>
</evidence>
<organism evidence="5 6">
    <name type="scientific">Geotrypetes seraphini</name>
    <name type="common">Gaboon caecilian</name>
    <name type="synonym">Caecilia seraphini</name>
    <dbReference type="NCBI Taxonomy" id="260995"/>
    <lineage>
        <taxon>Eukaryota</taxon>
        <taxon>Metazoa</taxon>
        <taxon>Chordata</taxon>
        <taxon>Craniata</taxon>
        <taxon>Vertebrata</taxon>
        <taxon>Euteleostomi</taxon>
        <taxon>Amphibia</taxon>
        <taxon>Gymnophiona</taxon>
        <taxon>Geotrypetes</taxon>
    </lineage>
</organism>